<evidence type="ECO:0000313" key="8">
    <source>
        <dbReference type="EMBL" id="VFT77790.1"/>
    </source>
</evidence>
<dbReference type="SMART" id="SM00184">
    <property type="entry name" value="RING"/>
    <property type="match status" value="1"/>
</dbReference>
<evidence type="ECO:0000256" key="5">
    <source>
        <dbReference type="SAM" id="MobiDB-lite"/>
    </source>
</evidence>
<feature type="compositionally biased region" description="Pro residues" evidence="5">
    <location>
        <begin position="1"/>
        <end position="16"/>
    </location>
</feature>
<reference evidence="7" key="2">
    <citation type="submission" date="2019-06" db="EMBL/GenBank/DDBJ databases">
        <title>Genomics analysis of Aphanomyces spp. identifies a new class of oomycete effector associated with host adaptation.</title>
        <authorList>
            <person name="Gaulin E."/>
        </authorList>
    </citation>
    <scope>NUCLEOTIDE SEQUENCE</scope>
    <source>
        <strain evidence="7">CBS 578.67</strain>
    </source>
</reference>
<proteinExistence type="predicted"/>
<evidence type="ECO:0000256" key="3">
    <source>
        <dbReference type="ARBA" id="ARBA00022833"/>
    </source>
</evidence>
<dbReference type="InterPro" id="IPR001841">
    <property type="entry name" value="Znf_RING"/>
</dbReference>
<feature type="region of interest" description="Disordered" evidence="5">
    <location>
        <begin position="75"/>
        <end position="95"/>
    </location>
</feature>
<dbReference type="Proteomes" id="UP000332933">
    <property type="component" value="Unassembled WGS sequence"/>
</dbReference>
<gene>
    <name evidence="8" type="primary">Aste57867_565</name>
    <name evidence="7" type="ORF">As57867_000564</name>
    <name evidence="8" type="ORF">ASTE57867_565</name>
</gene>
<organism evidence="8 9">
    <name type="scientific">Aphanomyces stellatus</name>
    <dbReference type="NCBI Taxonomy" id="120398"/>
    <lineage>
        <taxon>Eukaryota</taxon>
        <taxon>Sar</taxon>
        <taxon>Stramenopiles</taxon>
        <taxon>Oomycota</taxon>
        <taxon>Saprolegniomycetes</taxon>
        <taxon>Saprolegniales</taxon>
        <taxon>Verrucalvaceae</taxon>
        <taxon>Aphanomyces</taxon>
    </lineage>
</organism>
<evidence type="ECO:0000313" key="9">
    <source>
        <dbReference type="Proteomes" id="UP000332933"/>
    </source>
</evidence>
<dbReference type="Gene3D" id="3.30.40.10">
    <property type="entry name" value="Zinc/RING finger domain, C3HC4 (zinc finger)"/>
    <property type="match status" value="1"/>
</dbReference>
<dbReference type="InterPro" id="IPR013083">
    <property type="entry name" value="Znf_RING/FYVE/PHD"/>
</dbReference>
<feature type="compositionally biased region" description="Low complexity" evidence="5">
    <location>
        <begin position="78"/>
        <end position="94"/>
    </location>
</feature>
<dbReference type="PROSITE" id="PS50089">
    <property type="entry name" value="ZF_RING_2"/>
    <property type="match status" value="1"/>
</dbReference>
<evidence type="ECO:0000256" key="4">
    <source>
        <dbReference type="PROSITE-ProRule" id="PRU00175"/>
    </source>
</evidence>
<dbReference type="Pfam" id="PF13639">
    <property type="entry name" value="zf-RING_2"/>
    <property type="match status" value="1"/>
</dbReference>
<accession>A0A485K3A3</accession>
<dbReference type="EMBL" id="VJMH01000031">
    <property type="protein sequence ID" value="KAF0720097.1"/>
    <property type="molecule type" value="Genomic_DNA"/>
</dbReference>
<evidence type="ECO:0000256" key="2">
    <source>
        <dbReference type="ARBA" id="ARBA00022771"/>
    </source>
</evidence>
<keyword evidence="9" id="KW-1185">Reference proteome</keyword>
<dbReference type="PANTHER" id="PTHR15710">
    <property type="entry name" value="E3 UBIQUITIN-PROTEIN LIGASE PRAJA"/>
    <property type="match status" value="1"/>
</dbReference>
<sequence>MSAAAPPPPSPAPPTPSSSSGDLNIRITVRYHVPHDQSVHDVLVYFRTPQWINDISKHIVPFLKSRTDPSFIAQLPRATSSTPSSSSSSSAPTTNNQDECVICMRVLEDGASPAVALPCGHLFHTDCISTWLNIRNVCPSCVTVLGSAYTGRYSFRKVATKLLLHEFEGHDDVLHAAVGGTTVKATVDVLLAHAKDIAADGGAAETTPKFTCEMKSGYTTAQADRVDEANTSGGGTSS</sequence>
<keyword evidence="1" id="KW-0479">Metal-binding</keyword>
<dbReference type="AlphaFoldDB" id="A0A485K3A3"/>
<evidence type="ECO:0000313" key="7">
    <source>
        <dbReference type="EMBL" id="KAF0720097.1"/>
    </source>
</evidence>
<feature type="region of interest" description="Disordered" evidence="5">
    <location>
        <begin position="1"/>
        <end position="22"/>
    </location>
</feature>
<protein>
    <submittedName>
        <fullName evidence="8">Aste57867_565 protein</fullName>
    </submittedName>
</protein>
<keyword evidence="3" id="KW-0862">Zinc</keyword>
<reference evidence="8 9" key="1">
    <citation type="submission" date="2019-03" db="EMBL/GenBank/DDBJ databases">
        <authorList>
            <person name="Gaulin E."/>
            <person name="Dumas B."/>
        </authorList>
    </citation>
    <scope>NUCLEOTIDE SEQUENCE [LARGE SCALE GENOMIC DNA]</scope>
    <source>
        <strain evidence="8">CBS 568.67</strain>
    </source>
</reference>
<dbReference type="SUPFAM" id="SSF57850">
    <property type="entry name" value="RING/U-box"/>
    <property type="match status" value="1"/>
</dbReference>
<evidence type="ECO:0000259" key="6">
    <source>
        <dbReference type="PROSITE" id="PS50089"/>
    </source>
</evidence>
<dbReference type="OrthoDB" id="21204at2759"/>
<feature type="domain" description="RING-type" evidence="6">
    <location>
        <begin position="100"/>
        <end position="141"/>
    </location>
</feature>
<keyword evidence="2 4" id="KW-0863">Zinc-finger</keyword>
<name>A0A485K3A3_9STRA</name>
<dbReference type="GO" id="GO:0008270">
    <property type="term" value="F:zinc ion binding"/>
    <property type="evidence" value="ECO:0007669"/>
    <property type="project" value="UniProtKB-KW"/>
</dbReference>
<evidence type="ECO:0000256" key="1">
    <source>
        <dbReference type="ARBA" id="ARBA00022723"/>
    </source>
</evidence>
<dbReference type="EMBL" id="CAADRA010000031">
    <property type="protein sequence ID" value="VFT77790.1"/>
    <property type="molecule type" value="Genomic_DNA"/>
</dbReference>